<organism evidence="1 2">
    <name type="scientific">Notothenia coriiceps</name>
    <name type="common">black rockcod</name>
    <dbReference type="NCBI Taxonomy" id="8208"/>
    <lineage>
        <taxon>Eukaryota</taxon>
        <taxon>Metazoa</taxon>
        <taxon>Chordata</taxon>
        <taxon>Craniata</taxon>
        <taxon>Vertebrata</taxon>
        <taxon>Euteleostomi</taxon>
        <taxon>Actinopterygii</taxon>
        <taxon>Neopterygii</taxon>
        <taxon>Teleostei</taxon>
        <taxon>Neoteleostei</taxon>
        <taxon>Acanthomorphata</taxon>
        <taxon>Eupercaria</taxon>
        <taxon>Perciformes</taxon>
        <taxon>Notothenioidei</taxon>
        <taxon>Nototheniidae</taxon>
        <taxon>Notothenia</taxon>
    </lineage>
</organism>
<dbReference type="RefSeq" id="XP_010769363.1">
    <property type="nucleotide sequence ID" value="XM_010771061.1"/>
</dbReference>
<name>A0A6I9N1F4_9TELE</name>
<evidence type="ECO:0000313" key="2">
    <source>
        <dbReference type="RefSeq" id="XP_010769363.1"/>
    </source>
</evidence>
<reference evidence="2" key="1">
    <citation type="submission" date="2025-08" db="UniProtKB">
        <authorList>
            <consortium name="RefSeq"/>
        </authorList>
    </citation>
    <scope>IDENTIFICATION</scope>
    <source>
        <tissue evidence="2">Muscle</tissue>
    </source>
</reference>
<sequence>MSYCPLSFQPCQFDFAVFCPNITEAMASCNADQQNFNVSVENMLTRCLDNERSWCLHNSQASNKGSQLLIEDSLPKKTTTDTLVFPCILSALQWITQGRDPVLTDPANRVLPLKPSINAKAAPLCDASEIHILIAGSLHLVGGALKHLDAANYK</sequence>
<gene>
    <name evidence="2" type="primary">fpgs</name>
</gene>
<evidence type="ECO:0000313" key="1">
    <source>
        <dbReference type="Proteomes" id="UP000504611"/>
    </source>
</evidence>
<keyword evidence="1" id="KW-1185">Reference proteome</keyword>
<protein>
    <submittedName>
        <fullName evidence="2">Folylpolyglutamate synthase, mitochondrial</fullName>
    </submittedName>
</protein>
<dbReference type="CTD" id="2356"/>
<dbReference type="OrthoDB" id="5212574at2759"/>
<dbReference type="KEGG" id="ncc:104945399"/>
<dbReference type="Proteomes" id="UP000504611">
    <property type="component" value="Unplaced"/>
</dbReference>
<accession>A0A6I9N1F4</accession>
<proteinExistence type="predicted"/>
<dbReference type="GeneID" id="104945399"/>
<dbReference type="AlphaFoldDB" id="A0A6I9N1F4"/>